<dbReference type="InterPro" id="IPR013103">
    <property type="entry name" value="RVT_2"/>
</dbReference>
<dbReference type="OrthoDB" id="1688190at2759"/>
<dbReference type="STRING" id="51240.A0A2I4GIY1"/>
<dbReference type="PANTHER" id="PTHR11439">
    <property type="entry name" value="GAG-POL-RELATED RETROTRANSPOSON"/>
    <property type="match status" value="1"/>
</dbReference>
<gene>
    <name evidence="3" type="primary">LOC109008287</name>
</gene>
<name>A0A2I4GIY1_JUGRE</name>
<dbReference type="SUPFAM" id="SSF56672">
    <property type="entry name" value="DNA/RNA polymerases"/>
    <property type="match status" value="1"/>
</dbReference>
<organism evidence="2 3">
    <name type="scientific">Juglans regia</name>
    <name type="common">English walnut</name>
    <dbReference type="NCBI Taxonomy" id="51240"/>
    <lineage>
        <taxon>Eukaryota</taxon>
        <taxon>Viridiplantae</taxon>
        <taxon>Streptophyta</taxon>
        <taxon>Embryophyta</taxon>
        <taxon>Tracheophyta</taxon>
        <taxon>Spermatophyta</taxon>
        <taxon>Magnoliopsida</taxon>
        <taxon>eudicotyledons</taxon>
        <taxon>Gunneridae</taxon>
        <taxon>Pentapetalae</taxon>
        <taxon>rosids</taxon>
        <taxon>fabids</taxon>
        <taxon>Fagales</taxon>
        <taxon>Juglandaceae</taxon>
        <taxon>Juglans</taxon>
    </lineage>
</organism>
<dbReference type="Gramene" id="Jr01_25540_p1">
    <property type="protein sequence ID" value="cds.Jr01_25540_p1"/>
    <property type="gene ID" value="Jr01_25540"/>
</dbReference>
<keyword evidence="2" id="KW-1185">Reference proteome</keyword>
<dbReference type="RefSeq" id="XP_018843863.1">
    <property type="nucleotide sequence ID" value="XM_018988318.1"/>
</dbReference>
<dbReference type="PANTHER" id="PTHR11439:SF498">
    <property type="entry name" value="DNAK FAMILY PROTEIN"/>
    <property type="match status" value="1"/>
</dbReference>
<dbReference type="KEGG" id="jre:109008287"/>
<reference evidence="3" key="1">
    <citation type="submission" date="2025-08" db="UniProtKB">
        <authorList>
            <consortium name="RefSeq"/>
        </authorList>
    </citation>
    <scope>IDENTIFICATION</scope>
    <source>
        <tissue evidence="3">Leaves</tissue>
    </source>
</reference>
<dbReference type="GeneID" id="109008287"/>
<dbReference type="Proteomes" id="UP000235220">
    <property type="component" value="Chromosome 1"/>
</dbReference>
<dbReference type="AlphaFoldDB" id="A0A2I4GIY1"/>
<dbReference type="Pfam" id="PF07727">
    <property type="entry name" value="RVT_2"/>
    <property type="match status" value="1"/>
</dbReference>
<evidence type="ECO:0000313" key="2">
    <source>
        <dbReference type="Proteomes" id="UP000235220"/>
    </source>
</evidence>
<feature type="domain" description="Reverse transcriptase Ty1/copia-type" evidence="1">
    <location>
        <begin position="12"/>
        <end position="68"/>
    </location>
</feature>
<evidence type="ECO:0000259" key="1">
    <source>
        <dbReference type="Pfam" id="PF07727"/>
    </source>
</evidence>
<protein>
    <submittedName>
        <fullName evidence="3">Uncharacterized mitochondrial protein AtMg00810-like</fullName>
    </submittedName>
</protein>
<evidence type="ECO:0000313" key="3">
    <source>
        <dbReference type="RefSeq" id="XP_018843863.1"/>
    </source>
</evidence>
<dbReference type="InterPro" id="IPR043502">
    <property type="entry name" value="DNA/RNA_pol_sf"/>
</dbReference>
<proteinExistence type="predicted"/>
<accession>A0A2I4GIY1</accession>
<sequence length="156" mass="17834">MMMLVFRLQNNFLHSQFKLKDLGPLKYFLGLEIAHSTKGIIVCQRKYALYILNDTGFLGAKPVSFPMEQNLHLSKTDGELLHDPSVFRRLIGGHLYLSLTRPDLTYSVHTLSQFLDKPRDSHLQAAHRILRYIKAPPSLGLLFSSKSAIHLKIFTD</sequence>